<comment type="similarity">
    <text evidence="3">In the N-terminal section; belongs to the NADH:flavin oxidoreductase/NADH oxidase family.</text>
</comment>
<dbReference type="GO" id="GO:0016491">
    <property type="term" value="F:oxidoreductase activity"/>
    <property type="evidence" value="ECO:0007669"/>
    <property type="project" value="UniProtKB-KW"/>
</dbReference>
<dbReference type="RefSeq" id="WP_189635136.1">
    <property type="nucleotide sequence ID" value="NZ_BMYQ01000015.1"/>
</dbReference>
<evidence type="ECO:0000259" key="11">
    <source>
        <dbReference type="Pfam" id="PF00724"/>
    </source>
</evidence>
<reference evidence="12" key="1">
    <citation type="journal article" date="2014" name="Int. J. Syst. Evol. Microbiol.">
        <title>Complete genome sequence of Corynebacterium casei LMG S-19264T (=DSM 44701T), isolated from a smear-ripened cheese.</title>
        <authorList>
            <consortium name="US DOE Joint Genome Institute (JGI-PGF)"/>
            <person name="Walter F."/>
            <person name="Albersmeier A."/>
            <person name="Kalinowski J."/>
            <person name="Ruckert C."/>
        </authorList>
    </citation>
    <scope>NUCLEOTIDE SEQUENCE</scope>
    <source>
        <strain evidence="12">KCTC 23714</strain>
    </source>
</reference>
<protein>
    <submittedName>
        <fullName evidence="12">NADH:flavin oxidoreductase</fullName>
    </submittedName>
</protein>
<sequence>MPKDTRPSHYDILFEPVRIGPKLAKNRFYQVPHCNGGGYRDPSAVAEMRRTKAEGGWGVIFTEQTEIHPSSEITPFIEQHLWEDKDIPALAAMAEAMKSHGALAGIQLAYSGINGPNLYSREVPLAVTGGPILTFTSDPVQARTMDREDIRDLRRWFRNAFRRSQAAGFDLICLYGAHGFGILQHFLSRATNHRSDEYGGSLENRSRFLREIVEEAREETKGELALTLRLSLHEGGAFGFSNAELRDFIEMHGDLPDLWDLAQGTWEACSGTSRFVQEGAQEDLVRGIKALTSKPVVGVGRFTSADAMVRQVRSGVLDFIGAARPSIADPFLPKKIEEGRFDDIRECIGCNICVSGDMTGGISRCTQNTAFMEEWRKGWHPERVRPKGPSSSVLVVGAGPAGLEAALQAARRGYAVTLAEATDTLGGRIARERTLPGLSAWGRVADYRTGQLAPLVNAEIYRDSRLTADDVLAMGAEHVALATGASWRRDAVARFHLHPIPTDPAMPIFTPDDIMAGLGPTVGRVTLYDDDHFYMGSVIAEVLVARGCSVDFVTPATKVAEWTENTLEQGTIMRRLLSLGVRVHTCKAPESIGVGEVTLACTWTGAASPLPAEAVVMVTARLPHDSLWHDLRARQAEWEGAEVRSVRLIGDAAAPGPIAWATYAGRRFAEDLDQPDDRGDTPPFRREVARLEPGPSRLPPH</sequence>
<evidence type="ECO:0000313" key="12">
    <source>
        <dbReference type="EMBL" id="GGW43329.1"/>
    </source>
</evidence>
<gene>
    <name evidence="12" type="ORF">GCM10011452_34640</name>
</gene>
<dbReference type="PANTHER" id="PTHR42917:SF2">
    <property type="entry name" value="2,4-DIENOYL-COA REDUCTASE [(2E)-ENOYL-COA-PRODUCING]"/>
    <property type="match status" value="1"/>
</dbReference>
<feature type="domain" description="NADH:flavin oxidoreductase/NADH oxidase N-terminal" evidence="11">
    <location>
        <begin position="13"/>
        <end position="341"/>
    </location>
</feature>
<evidence type="ECO:0000256" key="7">
    <source>
        <dbReference type="ARBA" id="ARBA00023002"/>
    </source>
</evidence>
<evidence type="ECO:0000256" key="10">
    <source>
        <dbReference type="SAM" id="MobiDB-lite"/>
    </source>
</evidence>
<evidence type="ECO:0000256" key="8">
    <source>
        <dbReference type="ARBA" id="ARBA00023004"/>
    </source>
</evidence>
<feature type="region of interest" description="Disordered" evidence="10">
    <location>
        <begin position="671"/>
        <end position="701"/>
    </location>
</feature>
<dbReference type="GO" id="GO:0051536">
    <property type="term" value="F:iron-sulfur cluster binding"/>
    <property type="evidence" value="ECO:0007669"/>
    <property type="project" value="UniProtKB-KW"/>
</dbReference>
<dbReference type="Gene3D" id="3.50.50.60">
    <property type="entry name" value="FAD/NAD(P)-binding domain"/>
    <property type="match status" value="1"/>
</dbReference>
<evidence type="ECO:0000256" key="6">
    <source>
        <dbReference type="ARBA" id="ARBA00022723"/>
    </source>
</evidence>
<dbReference type="Gene3D" id="3.40.50.720">
    <property type="entry name" value="NAD(P)-binding Rossmann-like Domain"/>
    <property type="match status" value="1"/>
</dbReference>
<dbReference type="Gene3D" id="3.20.20.70">
    <property type="entry name" value="Aldolase class I"/>
    <property type="match status" value="1"/>
</dbReference>
<accession>A0A918J1Q2</accession>
<evidence type="ECO:0000256" key="1">
    <source>
        <dbReference type="ARBA" id="ARBA00001917"/>
    </source>
</evidence>
<dbReference type="PANTHER" id="PTHR42917">
    <property type="entry name" value="2,4-DIENOYL-COA REDUCTASE"/>
    <property type="match status" value="1"/>
</dbReference>
<reference evidence="12" key="2">
    <citation type="submission" date="2020-09" db="EMBL/GenBank/DDBJ databases">
        <authorList>
            <person name="Sun Q."/>
            <person name="Kim S."/>
        </authorList>
    </citation>
    <scope>NUCLEOTIDE SEQUENCE</scope>
    <source>
        <strain evidence="12">KCTC 23714</strain>
    </source>
</reference>
<dbReference type="InterPro" id="IPR051793">
    <property type="entry name" value="NADH:flavin_oxidoreductase"/>
</dbReference>
<keyword evidence="9" id="KW-0411">Iron-sulfur</keyword>
<keyword evidence="5" id="KW-0288">FMN</keyword>
<evidence type="ECO:0000313" key="13">
    <source>
        <dbReference type="Proteomes" id="UP000628984"/>
    </source>
</evidence>
<dbReference type="SUPFAM" id="SSF51905">
    <property type="entry name" value="FAD/NAD(P)-binding domain"/>
    <property type="match status" value="1"/>
</dbReference>
<organism evidence="12 13">
    <name type="scientific">Gemmobacter lanyuensis</name>
    <dbReference type="NCBI Taxonomy" id="1054497"/>
    <lineage>
        <taxon>Bacteria</taxon>
        <taxon>Pseudomonadati</taxon>
        <taxon>Pseudomonadota</taxon>
        <taxon>Alphaproteobacteria</taxon>
        <taxon>Rhodobacterales</taxon>
        <taxon>Paracoccaceae</taxon>
        <taxon>Gemmobacter</taxon>
    </lineage>
</organism>
<dbReference type="AlphaFoldDB" id="A0A918J1Q2"/>
<keyword evidence="7" id="KW-0560">Oxidoreductase</keyword>
<dbReference type="InterPro" id="IPR013785">
    <property type="entry name" value="Aldolase_TIM"/>
</dbReference>
<dbReference type="InterPro" id="IPR001155">
    <property type="entry name" value="OxRdtase_FMN_N"/>
</dbReference>
<dbReference type="EMBL" id="BMYQ01000015">
    <property type="protein sequence ID" value="GGW43329.1"/>
    <property type="molecule type" value="Genomic_DNA"/>
</dbReference>
<evidence type="ECO:0000256" key="3">
    <source>
        <dbReference type="ARBA" id="ARBA00011048"/>
    </source>
</evidence>
<dbReference type="PRINTS" id="PR00411">
    <property type="entry name" value="PNDRDTASEI"/>
</dbReference>
<keyword evidence="8" id="KW-0408">Iron</keyword>
<keyword evidence="13" id="KW-1185">Reference proteome</keyword>
<dbReference type="Pfam" id="PF12831">
    <property type="entry name" value="FAD_oxidored"/>
    <property type="match status" value="1"/>
</dbReference>
<evidence type="ECO:0000256" key="9">
    <source>
        <dbReference type="ARBA" id="ARBA00023014"/>
    </source>
</evidence>
<keyword evidence="4" id="KW-0285">Flavoprotein</keyword>
<comment type="cofactor">
    <cofactor evidence="2">
        <name>[4Fe-4S] cluster</name>
        <dbReference type="ChEBI" id="CHEBI:49883"/>
    </cofactor>
</comment>
<evidence type="ECO:0000256" key="2">
    <source>
        <dbReference type="ARBA" id="ARBA00001966"/>
    </source>
</evidence>
<dbReference type="Pfam" id="PF00724">
    <property type="entry name" value="Oxidored_FMN"/>
    <property type="match status" value="1"/>
</dbReference>
<name>A0A918J1Q2_9RHOB</name>
<feature type="compositionally biased region" description="Basic and acidic residues" evidence="10">
    <location>
        <begin position="671"/>
        <end position="690"/>
    </location>
</feature>
<dbReference type="SUPFAM" id="SSF51395">
    <property type="entry name" value="FMN-linked oxidoreductases"/>
    <property type="match status" value="1"/>
</dbReference>
<evidence type="ECO:0000256" key="5">
    <source>
        <dbReference type="ARBA" id="ARBA00022643"/>
    </source>
</evidence>
<comment type="caution">
    <text evidence="12">The sequence shown here is derived from an EMBL/GenBank/DDBJ whole genome shotgun (WGS) entry which is preliminary data.</text>
</comment>
<keyword evidence="6" id="KW-0479">Metal-binding</keyword>
<dbReference type="PRINTS" id="PR00368">
    <property type="entry name" value="FADPNR"/>
</dbReference>
<comment type="cofactor">
    <cofactor evidence="1">
        <name>FMN</name>
        <dbReference type="ChEBI" id="CHEBI:58210"/>
    </cofactor>
</comment>
<dbReference type="GO" id="GO:0010181">
    <property type="term" value="F:FMN binding"/>
    <property type="evidence" value="ECO:0007669"/>
    <property type="project" value="InterPro"/>
</dbReference>
<dbReference type="SUPFAM" id="SSF51971">
    <property type="entry name" value="Nucleotide-binding domain"/>
    <property type="match status" value="1"/>
</dbReference>
<proteinExistence type="inferred from homology"/>
<dbReference type="Proteomes" id="UP000628984">
    <property type="component" value="Unassembled WGS sequence"/>
</dbReference>
<evidence type="ECO:0000256" key="4">
    <source>
        <dbReference type="ARBA" id="ARBA00022630"/>
    </source>
</evidence>
<dbReference type="InterPro" id="IPR036188">
    <property type="entry name" value="FAD/NAD-bd_sf"/>
</dbReference>
<dbReference type="GO" id="GO:0046872">
    <property type="term" value="F:metal ion binding"/>
    <property type="evidence" value="ECO:0007669"/>
    <property type="project" value="UniProtKB-KW"/>
</dbReference>